<feature type="transmembrane region" description="Helical" evidence="13">
    <location>
        <begin position="334"/>
        <end position="357"/>
    </location>
</feature>
<accession>C0FZZ8</accession>
<feature type="transmembrane region" description="Helical" evidence="13">
    <location>
        <begin position="432"/>
        <end position="454"/>
    </location>
</feature>
<feature type="transmembrane region" description="Helical" evidence="13">
    <location>
        <begin position="30"/>
        <end position="55"/>
    </location>
</feature>
<evidence type="ECO:0000256" key="5">
    <source>
        <dbReference type="ARBA" id="ARBA00022448"/>
    </source>
</evidence>
<evidence type="ECO:0000256" key="13">
    <source>
        <dbReference type="SAM" id="Phobius"/>
    </source>
</evidence>
<dbReference type="NCBIfam" id="TIGR00797">
    <property type="entry name" value="matE"/>
    <property type="match status" value="1"/>
</dbReference>
<dbReference type="eggNOG" id="COG0534">
    <property type="taxonomic scope" value="Bacteria"/>
</dbReference>
<dbReference type="InterPro" id="IPR002528">
    <property type="entry name" value="MATE_fam"/>
</dbReference>
<dbReference type="GO" id="GO:0015297">
    <property type="term" value="F:antiporter activity"/>
    <property type="evidence" value="ECO:0007669"/>
    <property type="project" value="UniProtKB-KW"/>
</dbReference>
<dbReference type="GO" id="GO:0042910">
    <property type="term" value="F:xenobiotic transmembrane transporter activity"/>
    <property type="evidence" value="ECO:0007669"/>
    <property type="project" value="InterPro"/>
</dbReference>
<keyword evidence="7" id="KW-1003">Cell membrane</keyword>
<feature type="transmembrane region" description="Helical" evidence="13">
    <location>
        <begin position="369"/>
        <end position="391"/>
    </location>
</feature>
<evidence type="ECO:0000256" key="12">
    <source>
        <dbReference type="ARBA" id="ARBA00031636"/>
    </source>
</evidence>
<feature type="transmembrane region" description="Helical" evidence="13">
    <location>
        <begin position="148"/>
        <end position="172"/>
    </location>
</feature>
<feature type="transmembrane region" description="Helical" evidence="13">
    <location>
        <begin position="75"/>
        <end position="95"/>
    </location>
</feature>
<dbReference type="InterPro" id="IPR050222">
    <property type="entry name" value="MATE_MdtK"/>
</dbReference>
<keyword evidence="9 13" id="KW-1133">Transmembrane helix</keyword>
<evidence type="ECO:0000256" key="8">
    <source>
        <dbReference type="ARBA" id="ARBA00022692"/>
    </source>
</evidence>
<keyword evidence="10" id="KW-0406">Ion transport</keyword>
<evidence type="ECO:0000256" key="6">
    <source>
        <dbReference type="ARBA" id="ARBA00022449"/>
    </source>
</evidence>
<feature type="transmembrane region" description="Helical" evidence="13">
    <location>
        <begin position="107"/>
        <end position="128"/>
    </location>
</feature>
<dbReference type="CDD" id="cd13137">
    <property type="entry name" value="MATE_NorM_like"/>
    <property type="match status" value="1"/>
</dbReference>
<evidence type="ECO:0000313" key="14">
    <source>
        <dbReference type="EMBL" id="EEG91868.1"/>
    </source>
</evidence>
<dbReference type="Proteomes" id="UP000003561">
    <property type="component" value="Unassembled WGS sequence"/>
</dbReference>
<dbReference type="InterPro" id="IPR048279">
    <property type="entry name" value="MdtK-like"/>
</dbReference>
<keyword evidence="8 13" id="KW-0812">Transmembrane</keyword>
<comment type="function">
    <text evidence="1">Multidrug efflux pump.</text>
</comment>
<proteinExistence type="inferred from homology"/>
<dbReference type="Pfam" id="PF01554">
    <property type="entry name" value="MatE"/>
    <property type="match status" value="2"/>
</dbReference>
<dbReference type="PANTHER" id="PTHR43298">
    <property type="entry name" value="MULTIDRUG RESISTANCE PROTEIN NORM-RELATED"/>
    <property type="match status" value="1"/>
</dbReference>
<dbReference type="EMBL" id="ACFY01000170">
    <property type="protein sequence ID" value="EEG91868.1"/>
    <property type="molecule type" value="Genomic_DNA"/>
</dbReference>
<evidence type="ECO:0000256" key="4">
    <source>
        <dbReference type="ARBA" id="ARBA00020268"/>
    </source>
</evidence>
<dbReference type="GO" id="GO:0005886">
    <property type="term" value="C:plasma membrane"/>
    <property type="evidence" value="ECO:0007669"/>
    <property type="project" value="UniProtKB-SubCell"/>
</dbReference>
<sequence>MDKKERKMKNRLYDATKIDWDNLMFSTKELWMLLIPIMVEQMLNSLMGMADTMMVSNVGSVAMSAVSLVDSINTLVVQVFAALATGAAIICSHYLGKGDERGANKAARQIFLTVIVISLTITAGGLIFCRPLLRLIFGAVEPAVMEDSIIYFLITASSYPFIALFNAGGAFYRAGGNSKFPMQISIISNVLNIIGNAVLIFGCDMGVAGAAISTLVSRVFCAIVVLFFLRKPKQKIVLDQYHTIRPDFPLIGKILAIGIPAGVENGMFQFGKLAIQSTVSTLGTQAIAAQAMTVIFENVNGIAAIAVGIGLMTVAGQAFGAGRKEEAKYYIIKLTGYAEIVLIISCAVTFLISRLIMHLAGMEAESMELCYQMLIAITIAKPILWALSFIPPYGLRAAGDVKFSMITATCTMWFCRVALAVYLIRFQGFGPIAVWIGMFADWGIRSIIFSIRFLSGKWMEKHVI</sequence>
<dbReference type="AlphaFoldDB" id="C0FZZ8"/>
<protein>
    <recommendedName>
        <fullName evidence="4">Probable multidrug resistance protein NorM</fullName>
    </recommendedName>
    <alternativeName>
        <fullName evidence="12">Multidrug-efflux transporter</fullName>
    </alternativeName>
</protein>
<keyword evidence="5" id="KW-0813">Transport</keyword>
<evidence type="ECO:0000256" key="1">
    <source>
        <dbReference type="ARBA" id="ARBA00003408"/>
    </source>
</evidence>
<evidence type="ECO:0000256" key="2">
    <source>
        <dbReference type="ARBA" id="ARBA00004651"/>
    </source>
</evidence>
<name>C0FZZ8_9FIRM</name>
<comment type="similarity">
    <text evidence="3">Belongs to the multi antimicrobial extrusion (MATE) (TC 2.A.66.1) family.</text>
</comment>
<feature type="transmembrane region" description="Helical" evidence="13">
    <location>
        <begin position="302"/>
        <end position="322"/>
    </location>
</feature>
<comment type="caution">
    <text evidence="14">The sequence shown here is derived from an EMBL/GenBank/DDBJ whole genome shotgun (WGS) entry which is preliminary data.</text>
</comment>
<keyword evidence="11 13" id="KW-0472">Membrane</keyword>
<evidence type="ECO:0000313" key="15">
    <source>
        <dbReference type="Proteomes" id="UP000003561"/>
    </source>
</evidence>
<evidence type="ECO:0000256" key="9">
    <source>
        <dbReference type="ARBA" id="ARBA00022989"/>
    </source>
</evidence>
<dbReference type="PANTHER" id="PTHR43298:SF2">
    <property type="entry name" value="FMN_FAD EXPORTER YEEO-RELATED"/>
    <property type="match status" value="1"/>
</dbReference>
<evidence type="ECO:0000256" key="11">
    <source>
        <dbReference type="ARBA" id="ARBA00023136"/>
    </source>
</evidence>
<organism evidence="14 15">
    <name type="scientific">Roseburia inulinivorans DSM 16841</name>
    <dbReference type="NCBI Taxonomy" id="622312"/>
    <lineage>
        <taxon>Bacteria</taxon>
        <taxon>Bacillati</taxon>
        <taxon>Bacillota</taxon>
        <taxon>Clostridia</taxon>
        <taxon>Lachnospirales</taxon>
        <taxon>Lachnospiraceae</taxon>
        <taxon>Roseburia</taxon>
    </lineage>
</organism>
<gene>
    <name evidence="14" type="ORF">ROSEINA2194_04347</name>
</gene>
<evidence type="ECO:0000256" key="10">
    <source>
        <dbReference type="ARBA" id="ARBA00023065"/>
    </source>
</evidence>
<feature type="transmembrane region" description="Helical" evidence="13">
    <location>
        <begin position="207"/>
        <end position="229"/>
    </location>
</feature>
<comment type="subcellular location">
    <subcellularLocation>
        <location evidence="2">Cell membrane</location>
        <topology evidence="2">Multi-pass membrane protein</topology>
    </subcellularLocation>
</comment>
<keyword evidence="6" id="KW-0050">Antiport</keyword>
<dbReference type="PIRSF" id="PIRSF006603">
    <property type="entry name" value="DinF"/>
    <property type="match status" value="1"/>
</dbReference>
<dbReference type="GO" id="GO:0006811">
    <property type="term" value="P:monoatomic ion transport"/>
    <property type="evidence" value="ECO:0007669"/>
    <property type="project" value="UniProtKB-KW"/>
</dbReference>
<evidence type="ECO:0000256" key="3">
    <source>
        <dbReference type="ARBA" id="ARBA00010199"/>
    </source>
</evidence>
<feature type="transmembrane region" description="Helical" evidence="13">
    <location>
        <begin position="403"/>
        <end position="426"/>
    </location>
</feature>
<feature type="transmembrane region" description="Helical" evidence="13">
    <location>
        <begin position="184"/>
        <end position="201"/>
    </location>
</feature>
<reference evidence="14 15" key="1">
    <citation type="submission" date="2009-02" db="EMBL/GenBank/DDBJ databases">
        <authorList>
            <person name="Fulton L."/>
            <person name="Clifton S."/>
            <person name="Fulton B."/>
            <person name="Xu J."/>
            <person name="Minx P."/>
            <person name="Pepin K.H."/>
            <person name="Johnson M."/>
            <person name="Bhonagiri V."/>
            <person name="Nash W.E."/>
            <person name="Mardis E.R."/>
            <person name="Wilson R.K."/>
        </authorList>
    </citation>
    <scope>NUCLEOTIDE SEQUENCE [LARGE SCALE GENOMIC DNA]</scope>
    <source>
        <strain evidence="14 15">DSM 16841</strain>
    </source>
</reference>
<evidence type="ECO:0000256" key="7">
    <source>
        <dbReference type="ARBA" id="ARBA00022475"/>
    </source>
</evidence>
<reference evidence="14 15" key="2">
    <citation type="submission" date="2009-03" db="EMBL/GenBank/DDBJ databases">
        <title>Draft genome sequence of Roseburia inulinivorans (DSM 16841).</title>
        <authorList>
            <person name="Sudarsanam P."/>
            <person name="Ley R."/>
            <person name="Guruge J."/>
            <person name="Turnbaugh P.J."/>
            <person name="Mahowald M."/>
            <person name="Liep D."/>
            <person name="Gordon J."/>
        </authorList>
    </citation>
    <scope>NUCLEOTIDE SEQUENCE [LARGE SCALE GENOMIC DNA]</scope>
    <source>
        <strain evidence="14 15">DSM 16841</strain>
    </source>
</reference>